<comment type="caution">
    <text evidence="1">The sequence shown here is derived from an EMBL/GenBank/DDBJ whole genome shotgun (WGS) entry which is preliminary data.</text>
</comment>
<reference evidence="1 2" key="1">
    <citation type="journal article" date="2018" name="Syst. Appl. Microbiol.">
        <title>Corynebacterium heidelbergense sp. nov., isolated from the preen glands of Egyptian geese (Alopochen aegyptiacus).</title>
        <authorList>
            <person name="Braun M.S."/>
            <person name="Wang E."/>
            <person name="Zimmermann S."/>
            <person name="Wink M."/>
        </authorList>
    </citation>
    <scope>NUCLEOTIDE SEQUENCE [LARGE SCALE GENOMIC DNA]</scope>
    <source>
        <strain evidence="1 2">DSM 104638</strain>
    </source>
</reference>
<organism evidence="1 2">
    <name type="scientific">Corynebacterium heidelbergense</name>
    <dbReference type="NCBI Taxonomy" id="2055947"/>
    <lineage>
        <taxon>Bacteria</taxon>
        <taxon>Bacillati</taxon>
        <taxon>Actinomycetota</taxon>
        <taxon>Actinomycetes</taxon>
        <taxon>Mycobacteriales</taxon>
        <taxon>Corynebacteriaceae</taxon>
        <taxon>Corynebacterium</taxon>
    </lineage>
</organism>
<dbReference type="AlphaFoldDB" id="A0A364VE44"/>
<evidence type="ECO:0008006" key="3">
    <source>
        <dbReference type="Google" id="ProtNLM"/>
    </source>
</evidence>
<evidence type="ECO:0000313" key="1">
    <source>
        <dbReference type="EMBL" id="RAV34917.1"/>
    </source>
</evidence>
<dbReference type="Proteomes" id="UP000251047">
    <property type="component" value="Unassembled WGS sequence"/>
</dbReference>
<evidence type="ECO:0000313" key="2">
    <source>
        <dbReference type="Proteomes" id="UP000251047"/>
    </source>
</evidence>
<proteinExistence type="predicted"/>
<name>A0A364VE44_9CORY</name>
<gene>
    <name evidence="1" type="ORF">CWC39_00840</name>
</gene>
<dbReference type="EMBL" id="PHQP01000003">
    <property type="protein sequence ID" value="RAV34917.1"/>
    <property type="molecule type" value="Genomic_DNA"/>
</dbReference>
<sequence length="127" mass="12754">MFRQGPITFDVTAPVEKFRFVKLEENGVSHAAASDAVFGAVSSAAVNGAAGEWRTNGDLRPTNVAVHFGPASVLIEAADSEEFAVGSPVYAAADGKAAASGTTAAGVAIRPVENGLVTVLLTGPAVA</sequence>
<accession>A0A364VE44</accession>
<protein>
    <recommendedName>
        <fullName evidence="3">DUF2190 domain-containing protein</fullName>
    </recommendedName>
</protein>